<keyword evidence="2" id="KW-1185">Reference proteome</keyword>
<accession>A0A5N6F0U6</accession>
<gene>
    <name evidence="1" type="ORF">BDV33DRAFT_168657</name>
</gene>
<dbReference type="Proteomes" id="UP000326799">
    <property type="component" value="Unassembled WGS sequence"/>
</dbReference>
<dbReference type="AlphaFoldDB" id="A0A5N6F0U6"/>
<evidence type="ECO:0000313" key="2">
    <source>
        <dbReference type="Proteomes" id="UP000326799"/>
    </source>
</evidence>
<reference evidence="1 2" key="1">
    <citation type="submission" date="2019-04" db="EMBL/GenBank/DDBJ databases">
        <title>Fungal friends and foes A comparative genomics study of 23 Aspergillus species from section Flavi.</title>
        <authorList>
            <consortium name="DOE Joint Genome Institute"/>
            <person name="Kjaerbolling I."/>
            <person name="Vesth T.C."/>
            <person name="Frisvad J.C."/>
            <person name="Nybo J.L."/>
            <person name="Theobald S."/>
            <person name="Kildgaard S."/>
            <person name="Petersen T.I."/>
            <person name="Kuo A."/>
            <person name="Sato A."/>
            <person name="Lyhne E.K."/>
            <person name="Kogle M.E."/>
            <person name="Wiebenga A."/>
            <person name="Kun R.S."/>
            <person name="Lubbers R.J."/>
            <person name="Makela M.R."/>
            <person name="Barry K."/>
            <person name="Chovatia M."/>
            <person name="Clum A."/>
            <person name="Daum C."/>
            <person name="Haridas S."/>
            <person name="He G."/>
            <person name="LaButti K."/>
            <person name="Lipzen A."/>
            <person name="Mondo S."/>
            <person name="Pangilinan J."/>
            <person name="Riley R."/>
            <person name="Salamov A."/>
            <person name="Simmons B.A."/>
            <person name="Magnuson J.K."/>
            <person name="Henrissat B."/>
            <person name="Mortensen U.H."/>
            <person name="Larsen T.O."/>
            <person name="De vries R.P."/>
            <person name="Grigoriev I.V."/>
            <person name="Machida M."/>
            <person name="Baker S.E."/>
            <person name="Andersen M.R."/>
        </authorList>
    </citation>
    <scope>NUCLEOTIDE SEQUENCE [LARGE SCALE GENOMIC DNA]</scope>
    <source>
        <strain evidence="1 2">CBS 126849</strain>
    </source>
</reference>
<organism evidence="1 2">
    <name type="scientific">Aspergillus novoparasiticus</name>
    <dbReference type="NCBI Taxonomy" id="986946"/>
    <lineage>
        <taxon>Eukaryota</taxon>
        <taxon>Fungi</taxon>
        <taxon>Dikarya</taxon>
        <taxon>Ascomycota</taxon>
        <taxon>Pezizomycotina</taxon>
        <taxon>Eurotiomycetes</taxon>
        <taxon>Eurotiomycetidae</taxon>
        <taxon>Eurotiales</taxon>
        <taxon>Aspergillaceae</taxon>
        <taxon>Aspergillus</taxon>
        <taxon>Aspergillus subgen. Circumdati</taxon>
    </lineage>
</organism>
<evidence type="ECO:0000313" key="1">
    <source>
        <dbReference type="EMBL" id="KAB8222430.1"/>
    </source>
</evidence>
<protein>
    <submittedName>
        <fullName evidence="1">Uncharacterized protein</fullName>
    </submittedName>
</protein>
<proteinExistence type="predicted"/>
<dbReference type="EMBL" id="ML733412">
    <property type="protein sequence ID" value="KAB8222430.1"/>
    <property type="molecule type" value="Genomic_DNA"/>
</dbReference>
<sequence length="104" mass="11297">MLGYLSSNSKTQDLSRTDHVDYILGTTSSKQMLTIGHNRVLKGSTAAICTFSETQSVAVVMVNGLQTAAVSDCSASIMIQAPLSLQPLEFYILESLRTINIHYV</sequence>
<name>A0A5N6F0U6_9EURO</name>